<dbReference type="EMBL" id="JBHMAJ010000006">
    <property type="protein sequence ID" value="MFB9824163.1"/>
    <property type="molecule type" value="Genomic_DNA"/>
</dbReference>
<protein>
    <submittedName>
        <fullName evidence="2">AMP-binding protein</fullName>
    </submittedName>
</protein>
<keyword evidence="3" id="KW-1185">Reference proteome</keyword>
<proteinExistence type="predicted"/>
<dbReference type="Proteomes" id="UP001589595">
    <property type="component" value="Unassembled WGS sequence"/>
</dbReference>
<dbReference type="GeneID" id="67210005"/>
<dbReference type="InterPro" id="IPR000873">
    <property type="entry name" value="AMP-dep_synth/lig_dom"/>
</dbReference>
<evidence type="ECO:0000313" key="2">
    <source>
        <dbReference type="EMBL" id="MFB9824163.1"/>
    </source>
</evidence>
<dbReference type="RefSeq" id="WP_222922672.1">
    <property type="nucleotide sequence ID" value="NZ_CP082286.1"/>
</dbReference>
<gene>
    <name evidence="2" type="ORF">ACFFOL_08255</name>
</gene>
<dbReference type="SUPFAM" id="SSF56801">
    <property type="entry name" value="Acetyl-CoA synthetase-like"/>
    <property type="match status" value="1"/>
</dbReference>
<name>A0ABD5MLF9_9EURY</name>
<reference evidence="2" key="1">
    <citation type="submission" date="2024-09" db="EMBL/GenBank/DDBJ databases">
        <authorList>
            <person name="Sun Q."/>
        </authorList>
    </citation>
    <scope>NUCLEOTIDE SEQUENCE [LARGE SCALE GENOMIC DNA]</scope>
    <source>
        <strain evidence="2">JCM 31273</strain>
    </source>
</reference>
<dbReference type="AlphaFoldDB" id="A0ABD5MLF9"/>
<accession>A0ABD5MLF9</accession>
<comment type="caution">
    <text evidence="2">The sequence shown here is derived from an EMBL/GenBank/DDBJ whole genome shotgun (WGS) entry which is preliminary data.</text>
</comment>
<sequence length="262" mass="27201">MTQEFSLVGDLVDRERRSERPALHAAALDRTYSYFDLCNTAAKAGNVLSHVGVREGDRLVVDADPHPQAVFTFLGAALLGAVTEFASDIDPECDARAVVVPVEREGEFDLPGGSKLVAFGGDPDRPGTTHWEGEVWSENPAFPPTFHDPADPVLRGRVGDAAGDAAGERATDDDRAYSHADLLAAAGEAVDALDLDADSRVAVRAPLSDPRAVAAGVLAPLVAGGAIALPNGDAPFDATATVVAARGGDDESAVLDVADVRL</sequence>
<dbReference type="InterPro" id="IPR042099">
    <property type="entry name" value="ANL_N_sf"/>
</dbReference>
<dbReference type="Gene3D" id="3.40.50.12780">
    <property type="entry name" value="N-terminal domain of ligase-like"/>
    <property type="match status" value="1"/>
</dbReference>
<feature type="domain" description="AMP-dependent synthetase/ligase" evidence="1">
    <location>
        <begin position="15"/>
        <end position="83"/>
    </location>
</feature>
<evidence type="ECO:0000313" key="3">
    <source>
        <dbReference type="Proteomes" id="UP001589595"/>
    </source>
</evidence>
<organism evidence="2 3">
    <name type="scientific">Halobaculum roseum</name>
    <dbReference type="NCBI Taxonomy" id="2175149"/>
    <lineage>
        <taxon>Archaea</taxon>
        <taxon>Methanobacteriati</taxon>
        <taxon>Methanobacteriota</taxon>
        <taxon>Stenosarchaea group</taxon>
        <taxon>Halobacteria</taxon>
        <taxon>Halobacteriales</taxon>
        <taxon>Haloferacaceae</taxon>
        <taxon>Halobaculum</taxon>
    </lineage>
</organism>
<dbReference type="Pfam" id="PF00501">
    <property type="entry name" value="AMP-binding"/>
    <property type="match status" value="1"/>
</dbReference>
<evidence type="ECO:0000259" key="1">
    <source>
        <dbReference type="Pfam" id="PF00501"/>
    </source>
</evidence>